<keyword evidence="1" id="KW-1133">Transmembrane helix</keyword>
<gene>
    <name evidence="2" type="ORF">Psi01_25560</name>
</gene>
<dbReference type="AlphaFoldDB" id="A0A8J3SG26"/>
<organism evidence="2 3">
    <name type="scientific">Planobispora siamensis</name>
    <dbReference type="NCBI Taxonomy" id="936338"/>
    <lineage>
        <taxon>Bacteria</taxon>
        <taxon>Bacillati</taxon>
        <taxon>Actinomycetota</taxon>
        <taxon>Actinomycetes</taxon>
        <taxon>Streptosporangiales</taxon>
        <taxon>Streptosporangiaceae</taxon>
        <taxon>Planobispora</taxon>
    </lineage>
</organism>
<reference evidence="2 3" key="1">
    <citation type="submission" date="2021-01" db="EMBL/GenBank/DDBJ databases">
        <title>Whole genome shotgun sequence of Planobispora siamensis NBRC 107568.</title>
        <authorList>
            <person name="Komaki H."/>
            <person name="Tamura T."/>
        </authorList>
    </citation>
    <scope>NUCLEOTIDE SEQUENCE [LARGE SCALE GENOMIC DNA]</scope>
    <source>
        <strain evidence="2 3">NBRC 107568</strain>
    </source>
</reference>
<name>A0A8J3SG26_9ACTN</name>
<dbReference type="Pfam" id="PF23778">
    <property type="entry name" value="Phage_holin_2"/>
    <property type="match status" value="1"/>
</dbReference>
<keyword evidence="1" id="KW-0812">Transmembrane</keyword>
<feature type="transmembrane region" description="Helical" evidence="1">
    <location>
        <begin position="37"/>
        <end position="54"/>
    </location>
</feature>
<evidence type="ECO:0000256" key="1">
    <source>
        <dbReference type="SAM" id="Phobius"/>
    </source>
</evidence>
<sequence length="105" mass="12037">MVLIGNVLIYLSLAPALAFVAIYFLRVDWRRSEMSRHVMAFMAVITALLMVAAFRQVAGEATWFKVLRLVVFSALPYVLIQRLWLLIKAQGEARRERQREGGDRA</sequence>
<dbReference type="Proteomes" id="UP000619788">
    <property type="component" value="Unassembled WGS sequence"/>
</dbReference>
<accession>A0A8J3SG26</accession>
<protein>
    <submittedName>
        <fullName evidence="2">Uncharacterized protein</fullName>
    </submittedName>
</protein>
<keyword evidence="1" id="KW-0472">Membrane</keyword>
<dbReference type="InterPro" id="IPR056964">
    <property type="entry name" value="Phage_holin"/>
</dbReference>
<feature type="transmembrane region" description="Helical" evidence="1">
    <location>
        <begin position="66"/>
        <end position="87"/>
    </location>
</feature>
<evidence type="ECO:0000313" key="2">
    <source>
        <dbReference type="EMBL" id="GIH91926.1"/>
    </source>
</evidence>
<keyword evidence="3" id="KW-1185">Reference proteome</keyword>
<proteinExistence type="predicted"/>
<feature type="transmembrane region" description="Helical" evidence="1">
    <location>
        <begin position="6"/>
        <end position="25"/>
    </location>
</feature>
<evidence type="ECO:0000313" key="3">
    <source>
        <dbReference type="Proteomes" id="UP000619788"/>
    </source>
</evidence>
<comment type="caution">
    <text evidence="2">The sequence shown here is derived from an EMBL/GenBank/DDBJ whole genome shotgun (WGS) entry which is preliminary data.</text>
</comment>
<dbReference type="EMBL" id="BOOJ01000023">
    <property type="protein sequence ID" value="GIH91926.1"/>
    <property type="molecule type" value="Genomic_DNA"/>
</dbReference>